<dbReference type="PANTHER" id="PTHR33332">
    <property type="entry name" value="REVERSE TRANSCRIPTASE DOMAIN-CONTAINING PROTEIN"/>
    <property type="match status" value="1"/>
</dbReference>
<dbReference type="STRING" id="1220188.A0A4S3J138"/>
<evidence type="ECO:0000313" key="2">
    <source>
        <dbReference type="EMBL" id="THC88345.1"/>
    </source>
</evidence>
<keyword evidence="3" id="KW-1185">Reference proteome</keyword>
<dbReference type="Proteomes" id="UP000308092">
    <property type="component" value="Unassembled WGS sequence"/>
</dbReference>
<dbReference type="EMBL" id="SOSA01000870">
    <property type="protein sequence ID" value="THC88345.1"/>
    <property type="molecule type" value="Genomic_DNA"/>
</dbReference>
<comment type="caution">
    <text evidence="2">The sequence shown here is derived from an EMBL/GenBank/DDBJ whole genome shotgun (WGS) entry which is preliminary data.</text>
</comment>
<reference evidence="2 3" key="1">
    <citation type="submission" date="2019-03" db="EMBL/GenBank/DDBJ databases">
        <title>The genome sequence of a newly discovered highly antifungal drug resistant Aspergillus species, Aspergillus tanneri NIH 1004.</title>
        <authorList>
            <person name="Mounaud S."/>
            <person name="Singh I."/>
            <person name="Joardar V."/>
            <person name="Pakala S."/>
            <person name="Pakala S."/>
            <person name="Venepally P."/>
            <person name="Hoover J."/>
            <person name="Nierman W."/>
            <person name="Chung J."/>
            <person name="Losada L."/>
        </authorList>
    </citation>
    <scope>NUCLEOTIDE SEQUENCE [LARGE SCALE GENOMIC DNA]</scope>
    <source>
        <strain evidence="2 3">NIH1004</strain>
    </source>
</reference>
<sequence length="117" mass="13377">MHAQRPSFKGCNKNDVNDRPVTFHDAEENLAKIQSEDNPRIETWARRTGSCFAAEKTELIHLTRKRGEQLQGQVVMSGKVIQPSPKAKLLGVIFDQELRWNEHVQQAIKRATKVTSR</sequence>
<dbReference type="AlphaFoldDB" id="A0A4S3J138"/>
<dbReference type="VEuPathDB" id="FungiDB:EYZ11_012204"/>
<gene>
    <name evidence="2" type="ORF">EYZ11_012204</name>
</gene>
<protein>
    <submittedName>
        <fullName evidence="2">Uncharacterized protein</fullName>
    </submittedName>
</protein>
<evidence type="ECO:0000256" key="1">
    <source>
        <dbReference type="SAM" id="MobiDB-lite"/>
    </source>
</evidence>
<name>A0A4S3J138_9EURO</name>
<proteinExistence type="predicted"/>
<accession>A0A4S3J138</accession>
<evidence type="ECO:0000313" key="3">
    <source>
        <dbReference type="Proteomes" id="UP000308092"/>
    </source>
</evidence>
<organism evidence="2 3">
    <name type="scientific">Aspergillus tanneri</name>
    <dbReference type="NCBI Taxonomy" id="1220188"/>
    <lineage>
        <taxon>Eukaryota</taxon>
        <taxon>Fungi</taxon>
        <taxon>Dikarya</taxon>
        <taxon>Ascomycota</taxon>
        <taxon>Pezizomycotina</taxon>
        <taxon>Eurotiomycetes</taxon>
        <taxon>Eurotiomycetidae</taxon>
        <taxon>Eurotiales</taxon>
        <taxon>Aspergillaceae</taxon>
        <taxon>Aspergillus</taxon>
        <taxon>Aspergillus subgen. Circumdati</taxon>
    </lineage>
</organism>
<feature type="region of interest" description="Disordered" evidence="1">
    <location>
        <begin position="1"/>
        <end position="20"/>
    </location>
</feature>